<evidence type="ECO:0000256" key="1">
    <source>
        <dbReference type="SAM" id="MobiDB-lite"/>
    </source>
</evidence>
<feature type="region of interest" description="Disordered" evidence="1">
    <location>
        <begin position="39"/>
        <end position="128"/>
    </location>
</feature>
<reference evidence="2 3" key="1">
    <citation type="journal article" date="2017" name="Curr. Biol.">
        <title>The Evolution of Venom by Co-option of Single-Copy Genes.</title>
        <authorList>
            <person name="Martinson E.O."/>
            <person name="Mrinalini"/>
            <person name="Kelkar Y.D."/>
            <person name="Chang C.H."/>
            <person name="Werren J.H."/>
        </authorList>
    </citation>
    <scope>NUCLEOTIDE SEQUENCE [LARGE SCALE GENOMIC DNA]</scope>
    <source>
        <strain evidence="2 3">Alberta</strain>
        <tissue evidence="2">Whole body</tissue>
    </source>
</reference>
<feature type="compositionally biased region" description="Low complexity" evidence="1">
    <location>
        <begin position="119"/>
        <end position="128"/>
    </location>
</feature>
<proteinExistence type="predicted"/>
<gene>
    <name evidence="2" type="ORF">TSAR_009477</name>
</gene>
<accession>A0A232FHK9</accession>
<feature type="compositionally biased region" description="Basic and acidic residues" evidence="1">
    <location>
        <begin position="60"/>
        <end position="83"/>
    </location>
</feature>
<evidence type="ECO:0000313" key="3">
    <source>
        <dbReference type="Proteomes" id="UP000215335"/>
    </source>
</evidence>
<sequence>MLEVELTEIQKRFGMPVQLPYDSATSKIVTPQLSRRQLLPLPSSVSSQLSDTDTSDLNSPDDKDKTDTVERKLPLRMPVKEELDQAIPSHSLLDNSAGKSKAELASRGGLANRQLPKRSGGLSNSSSLPGRIGAAQVLSITVSRMDIRVVVKYIPKKQDEVLQAQNTMSKRISRIK</sequence>
<name>A0A232FHK9_9HYME</name>
<dbReference type="STRING" id="543379.A0A232FHK9"/>
<comment type="caution">
    <text evidence="2">The sequence shown here is derived from an EMBL/GenBank/DDBJ whole genome shotgun (WGS) entry which is preliminary data.</text>
</comment>
<feature type="compositionally biased region" description="Low complexity" evidence="1">
    <location>
        <begin position="39"/>
        <end position="57"/>
    </location>
</feature>
<keyword evidence="3" id="KW-1185">Reference proteome</keyword>
<protein>
    <submittedName>
        <fullName evidence="2">Uncharacterized protein</fullName>
    </submittedName>
</protein>
<dbReference type="Proteomes" id="UP000215335">
    <property type="component" value="Unassembled WGS sequence"/>
</dbReference>
<evidence type="ECO:0000313" key="2">
    <source>
        <dbReference type="EMBL" id="OXU30010.1"/>
    </source>
</evidence>
<dbReference type="AlphaFoldDB" id="A0A232FHK9"/>
<dbReference type="OrthoDB" id="62701at2759"/>
<organism evidence="2 3">
    <name type="scientific">Trichomalopsis sarcophagae</name>
    <dbReference type="NCBI Taxonomy" id="543379"/>
    <lineage>
        <taxon>Eukaryota</taxon>
        <taxon>Metazoa</taxon>
        <taxon>Ecdysozoa</taxon>
        <taxon>Arthropoda</taxon>
        <taxon>Hexapoda</taxon>
        <taxon>Insecta</taxon>
        <taxon>Pterygota</taxon>
        <taxon>Neoptera</taxon>
        <taxon>Endopterygota</taxon>
        <taxon>Hymenoptera</taxon>
        <taxon>Apocrita</taxon>
        <taxon>Proctotrupomorpha</taxon>
        <taxon>Chalcidoidea</taxon>
        <taxon>Pteromalidae</taxon>
        <taxon>Pteromalinae</taxon>
        <taxon>Trichomalopsis</taxon>
    </lineage>
</organism>
<dbReference type="EMBL" id="NNAY01000210">
    <property type="protein sequence ID" value="OXU30010.1"/>
    <property type="molecule type" value="Genomic_DNA"/>
</dbReference>